<dbReference type="InterPro" id="IPR003959">
    <property type="entry name" value="ATPase_AAA_core"/>
</dbReference>
<reference evidence="2" key="2">
    <citation type="submission" date="2013-11" db="EMBL/GenBank/DDBJ databases">
        <title>Draft genome sequence of Bacteroides uniformis (ATCC 8492).</title>
        <authorList>
            <person name="Sudarsanam P."/>
            <person name="Ley R."/>
            <person name="Guruge J."/>
            <person name="Turnbaugh P.J."/>
            <person name="Mahowald M."/>
            <person name="Liep D."/>
            <person name="Gordon J."/>
        </authorList>
    </citation>
    <scope>NUCLEOTIDE SEQUENCE</scope>
    <source>
        <strain evidence="2">ATCC 8492</strain>
    </source>
</reference>
<dbReference type="PANTHER" id="PTHR40396">
    <property type="entry name" value="ATPASE-LIKE PROTEIN"/>
    <property type="match status" value="1"/>
</dbReference>
<proteinExistence type="predicted"/>
<comment type="caution">
    <text evidence="2">The sequence shown here is derived from an EMBL/GenBank/DDBJ whole genome shotgun (WGS) entry which is preliminary data.</text>
</comment>
<dbReference type="EMBL" id="AAYH02000035">
    <property type="protein sequence ID" value="EDO55760.1"/>
    <property type="molecule type" value="Genomic_DNA"/>
</dbReference>
<dbReference type="Pfam" id="PF13304">
    <property type="entry name" value="AAA_21"/>
    <property type="match status" value="1"/>
</dbReference>
<accession>A0ABC9NGB8</accession>
<dbReference type="AlphaFoldDB" id="A0ABC9NGB8"/>
<reference evidence="2" key="1">
    <citation type="submission" date="2007-06" db="EMBL/GenBank/DDBJ databases">
        <authorList>
            <person name="Fulton L."/>
            <person name="Clifton S."/>
            <person name="Fulton B."/>
            <person name="Xu J."/>
            <person name="Minx P."/>
            <person name="Pepin K.H."/>
            <person name="Johnson M."/>
            <person name="Thiruvilangam P."/>
            <person name="Bhonagiri V."/>
            <person name="Nash W.E."/>
            <person name="Mardis E.R."/>
            <person name="Wilson R.K."/>
        </authorList>
    </citation>
    <scope>NUCLEOTIDE SEQUENCE [LARGE SCALE GENOMIC DNA]</scope>
    <source>
        <strain evidence="2">ATCC 8492</strain>
    </source>
</reference>
<gene>
    <name evidence="2" type="ORF">BACUNI_00602</name>
</gene>
<dbReference type="SUPFAM" id="SSF52540">
    <property type="entry name" value="P-loop containing nucleoside triphosphate hydrolases"/>
    <property type="match status" value="1"/>
</dbReference>
<organism evidence="2 3">
    <name type="scientific">Bacteroides uniformis (strain ATCC 8492 / DSM 6597 / CCUG 4942 / CIP 103695 / JCM 5828 / KCTC 5204 / NCTC 13054 / VPI 0061)</name>
    <dbReference type="NCBI Taxonomy" id="411479"/>
    <lineage>
        <taxon>Bacteria</taxon>
        <taxon>Pseudomonadati</taxon>
        <taxon>Bacteroidota</taxon>
        <taxon>Bacteroidia</taxon>
        <taxon>Bacteroidales</taxon>
        <taxon>Bacteroidaceae</taxon>
        <taxon>Bacteroides</taxon>
    </lineage>
</organism>
<evidence type="ECO:0000259" key="1">
    <source>
        <dbReference type="Pfam" id="PF13304"/>
    </source>
</evidence>
<evidence type="ECO:0000313" key="2">
    <source>
        <dbReference type="EMBL" id="EDO55760.1"/>
    </source>
</evidence>
<sequence length="453" mass="52304">MKSLQKYITIYVKYENSDYLICFFRFKCVFLHKTLKKMILNLKFSNYRSFKNDCIFTTEPGKSKAKTANLCDSRTQGEGIKQALKVSIVFGANASGKTNVMRFLYGLKRWVQNLDNRMGENIPLYDPFKFDDETTNAPIEFFIEFITNNLRYNYQLKFGRREVLSESLSYFPNGKTASLFERVRSGSKALTHTVRFGSKVTGIKPFTVFPNQLILSKFIIDTPGENITEAAKYLADLVVSNGYHEDIKLGLYNDMMEWIAQHPEDKKKLGELLAFADTGVKDFELEKRHSDKSYEVKSLHRRYNNGQFVGKTDLPFTEESFGTRALFLLGCYILQSLKSGSPLLVDEIDSGLHTYITRLIVDIFKNTRINKKNAQLIFTTHDVNLLDQENIRRDQIWFVEKNEFGSSELFSLSDFGDVREDTPFAKWYMNNKFGAVPTLRSLEKLFMTDGTSK</sequence>
<dbReference type="GeneID" id="99751960"/>
<name>A0ABC9NGB8_BACUC</name>
<keyword evidence="3" id="KW-1185">Reference proteome</keyword>
<dbReference type="RefSeq" id="WP_005825412.1">
    <property type="nucleotide sequence ID" value="NZ_DS362236.1"/>
</dbReference>
<dbReference type="PANTHER" id="PTHR40396:SF1">
    <property type="entry name" value="ATPASE AAA-TYPE CORE DOMAIN-CONTAINING PROTEIN"/>
    <property type="match status" value="1"/>
</dbReference>
<dbReference type="InterPro" id="IPR027417">
    <property type="entry name" value="P-loop_NTPase"/>
</dbReference>
<dbReference type="Proteomes" id="UP000004110">
    <property type="component" value="Unassembled WGS sequence"/>
</dbReference>
<evidence type="ECO:0000313" key="3">
    <source>
        <dbReference type="Proteomes" id="UP000004110"/>
    </source>
</evidence>
<protein>
    <recommendedName>
        <fullName evidence="1">ATPase AAA-type core domain-containing protein</fullName>
    </recommendedName>
</protein>
<feature type="domain" description="ATPase AAA-type core" evidence="1">
    <location>
        <begin position="87"/>
        <end position="387"/>
    </location>
</feature>
<dbReference type="Gene3D" id="3.40.50.300">
    <property type="entry name" value="P-loop containing nucleotide triphosphate hydrolases"/>
    <property type="match status" value="1"/>
</dbReference>